<sequence length="725" mass="78839">MTSSLHSPLAPSPASAIRPLAALARLVVLTGFPLCGTTLAHAAPAATTLPAVTVTAPTLAANDARGHQLETPFANGALGSRSQLDTPFSTTIVTGEDLADRQVTKLGDIFALDASVTDNSNGNSAWNSYLTVRGVPLDWQRGFKINGMPYVGYGNTLPYEQLAQVELLKGPSAFMYGFATPGGALNYVTKKPPAPGEPLLASIDFGYRTAHLWGEHLDLGGRVGPDDRFGYRVNLTHEEGKPANAVGMNRNAASLGLEARVTPALTWTFDGLYQDRNAWGQTPTFATYAIQGTRLPAMVSGRGGVFAGPDQHLYTNLQLYTTGLRYALSPDWTLTTRYSFSKQSRNRNESSYVLRNSAGDYDDYRYYGIQGHQFNYVDAMVEGRFRTGPFAHQIVAGVAGQKQRNFYSRGTGRYFLLGTGNIFEPSTNVFYQPDGLVTFRASDIEQKAAFLSDTLQLTERWSVLAGVRYTNFSQHNYNRGGTTKSVYSKSGVISPTAALMFKPAPGTTLYASYVESLEPGTLVSDQSLANFGQQLNPVRSRQYEVGAKTDRDRWTGTAALFRLERGAQYRQGNYMAQDGLEVYQGVELDGYTRVGQWDLKASAMYLHARYARGVQNDGNRVAGAPALVLAGAVGYRVPFVPGLRIGVDGKYTGSVKLRPAGDIALGGYTVFNAGASYTTRVAGREVTLRAVLANLTNKRIWGFQYADYMQPADPRAISLNAKITY</sequence>
<dbReference type="Gene3D" id="2.170.130.10">
    <property type="entry name" value="TonB-dependent receptor, plug domain"/>
    <property type="match status" value="1"/>
</dbReference>
<dbReference type="GO" id="GO:0015344">
    <property type="term" value="F:siderophore uptake transmembrane transporter activity"/>
    <property type="evidence" value="ECO:0007669"/>
    <property type="project" value="TreeGrafter"/>
</dbReference>
<feature type="domain" description="TonB-dependent receptor-like beta-barrel" evidence="12">
    <location>
        <begin position="278"/>
        <end position="695"/>
    </location>
</feature>
<evidence type="ECO:0000259" key="12">
    <source>
        <dbReference type="Pfam" id="PF00593"/>
    </source>
</evidence>
<dbReference type="NCBIfam" id="TIGR01783">
    <property type="entry name" value="TonB-siderophor"/>
    <property type="match status" value="1"/>
</dbReference>
<accession>A0A5P2H2W2</accession>
<dbReference type="InterPro" id="IPR000531">
    <property type="entry name" value="Beta-barrel_TonB"/>
</dbReference>
<dbReference type="EMBL" id="CP044065">
    <property type="protein sequence ID" value="QET01865.1"/>
    <property type="molecule type" value="Genomic_DNA"/>
</dbReference>
<dbReference type="PANTHER" id="PTHR32552:SF82">
    <property type="entry name" value="FCUA PROTEIN"/>
    <property type="match status" value="1"/>
</dbReference>
<comment type="subcellular location">
    <subcellularLocation>
        <location evidence="1 10">Cell outer membrane</location>
        <topology evidence="1 10">Multi-pass membrane protein</topology>
    </subcellularLocation>
</comment>
<dbReference type="SUPFAM" id="SSF56935">
    <property type="entry name" value="Porins"/>
    <property type="match status" value="1"/>
</dbReference>
<keyword evidence="4 10" id="KW-1134">Transmembrane beta strand</keyword>
<evidence type="ECO:0000259" key="13">
    <source>
        <dbReference type="Pfam" id="PF07715"/>
    </source>
</evidence>
<evidence type="ECO:0000256" key="10">
    <source>
        <dbReference type="PROSITE-ProRule" id="PRU01360"/>
    </source>
</evidence>
<evidence type="ECO:0000256" key="8">
    <source>
        <dbReference type="ARBA" id="ARBA00023170"/>
    </source>
</evidence>
<keyword evidence="9 10" id="KW-0998">Cell outer membrane</keyword>
<dbReference type="Pfam" id="PF07715">
    <property type="entry name" value="Plug"/>
    <property type="match status" value="1"/>
</dbReference>
<dbReference type="GO" id="GO:0038023">
    <property type="term" value="F:signaling receptor activity"/>
    <property type="evidence" value="ECO:0007669"/>
    <property type="project" value="InterPro"/>
</dbReference>
<organism evidence="14 15">
    <name type="scientific">Cupriavidus pauculus</name>
    <dbReference type="NCBI Taxonomy" id="82633"/>
    <lineage>
        <taxon>Bacteria</taxon>
        <taxon>Pseudomonadati</taxon>
        <taxon>Pseudomonadota</taxon>
        <taxon>Betaproteobacteria</taxon>
        <taxon>Burkholderiales</taxon>
        <taxon>Burkholderiaceae</taxon>
        <taxon>Cupriavidus</taxon>
    </lineage>
</organism>
<evidence type="ECO:0000256" key="4">
    <source>
        <dbReference type="ARBA" id="ARBA00022452"/>
    </source>
</evidence>
<dbReference type="InterPro" id="IPR012910">
    <property type="entry name" value="Plug_dom"/>
</dbReference>
<keyword evidence="6 11" id="KW-0798">TonB box</keyword>
<dbReference type="InterPro" id="IPR036942">
    <property type="entry name" value="Beta-barrel_TonB_sf"/>
</dbReference>
<dbReference type="GO" id="GO:0009279">
    <property type="term" value="C:cell outer membrane"/>
    <property type="evidence" value="ECO:0007669"/>
    <property type="project" value="UniProtKB-SubCell"/>
</dbReference>
<evidence type="ECO:0000256" key="6">
    <source>
        <dbReference type="ARBA" id="ARBA00023077"/>
    </source>
</evidence>
<evidence type="ECO:0000256" key="9">
    <source>
        <dbReference type="ARBA" id="ARBA00023237"/>
    </source>
</evidence>
<keyword evidence="8 14" id="KW-0675">Receptor</keyword>
<comment type="similarity">
    <text evidence="2 10 11">Belongs to the TonB-dependent receptor family.</text>
</comment>
<protein>
    <submittedName>
        <fullName evidence="14">TonB-dependent receptor</fullName>
    </submittedName>
</protein>
<evidence type="ECO:0000256" key="7">
    <source>
        <dbReference type="ARBA" id="ARBA00023136"/>
    </source>
</evidence>
<dbReference type="InterPro" id="IPR037066">
    <property type="entry name" value="Plug_dom_sf"/>
</dbReference>
<dbReference type="Pfam" id="PF00593">
    <property type="entry name" value="TonB_dep_Rec_b-barrel"/>
    <property type="match status" value="1"/>
</dbReference>
<evidence type="ECO:0000313" key="14">
    <source>
        <dbReference type="EMBL" id="QET01865.1"/>
    </source>
</evidence>
<dbReference type="AlphaFoldDB" id="A0A5P2H2W2"/>
<dbReference type="CDD" id="cd01347">
    <property type="entry name" value="ligand_gated_channel"/>
    <property type="match status" value="1"/>
</dbReference>
<name>A0A5P2H2W2_9BURK</name>
<reference evidence="14 15" key="1">
    <citation type="submission" date="2019-09" db="EMBL/GenBank/DDBJ databases">
        <title>FDA dAtabase for Regulatory Grade micrObial Sequences (FDA-ARGOS): Supporting development and validation of Infectious Disease Dx tests.</title>
        <authorList>
            <person name="Sciortino C."/>
            <person name="Tallon L."/>
            <person name="Sadzewicz L."/>
            <person name="Vavikolanu K."/>
            <person name="Mehta A."/>
            <person name="Aluvathingal J."/>
            <person name="Nadendla S."/>
            <person name="Nandy P."/>
            <person name="Geyer C."/>
            <person name="Yan Y."/>
            <person name="Sichtig H."/>
        </authorList>
    </citation>
    <scope>NUCLEOTIDE SEQUENCE [LARGE SCALE GENOMIC DNA]</scope>
    <source>
        <strain evidence="14 15">FDAARGOS_664</strain>
    </source>
</reference>
<dbReference type="Gene3D" id="2.40.170.20">
    <property type="entry name" value="TonB-dependent receptor, beta-barrel domain"/>
    <property type="match status" value="1"/>
</dbReference>
<dbReference type="OrthoDB" id="8732650at2"/>
<dbReference type="RefSeq" id="WP_150371914.1">
    <property type="nucleotide sequence ID" value="NZ_CP044065.1"/>
</dbReference>
<dbReference type="PANTHER" id="PTHR32552">
    <property type="entry name" value="FERRICHROME IRON RECEPTOR-RELATED"/>
    <property type="match status" value="1"/>
</dbReference>
<dbReference type="Proteomes" id="UP000322822">
    <property type="component" value="Chromosome 1"/>
</dbReference>
<keyword evidence="7 10" id="KW-0472">Membrane</keyword>
<keyword evidence="5 10" id="KW-0812">Transmembrane</keyword>
<evidence type="ECO:0000256" key="5">
    <source>
        <dbReference type="ARBA" id="ARBA00022692"/>
    </source>
</evidence>
<dbReference type="InterPro" id="IPR010105">
    <property type="entry name" value="TonB_sidphr_rcpt"/>
</dbReference>
<evidence type="ECO:0000256" key="1">
    <source>
        <dbReference type="ARBA" id="ARBA00004571"/>
    </source>
</evidence>
<evidence type="ECO:0000256" key="3">
    <source>
        <dbReference type="ARBA" id="ARBA00022448"/>
    </source>
</evidence>
<evidence type="ECO:0000256" key="2">
    <source>
        <dbReference type="ARBA" id="ARBA00009810"/>
    </source>
</evidence>
<evidence type="ECO:0000313" key="15">
    <source>
        <dbReference type="Proteomes" id="UP000322822"/>
    </source>
</evidence>
<proteinExistence type="inferred from homology"/>
<dbReference type="InterPro" id="IPR039426">
    <property type="entry name" value="TonB-dep_rcpt-like"/>
</dbReference>
<feature type="domain" description="TonB-dependent receptor plug" evidence="13">
    <location>
        <begin position="83"/>
        <end position="184"/>
    </location>
</feature>
<keyword evidence="3 10" id="KW-0813">Transport</keyword>
<evidence type="ECO:0000256" key="11">
    <source>
        <dbReference type="RuleBase" id="RU003357"/>
    </source>
</evidence>
<gene>
    <name evidence="14" type="ORF">FOB72_07280</name>
</gene>
<dbReference type="GO" id="GO:0015891">
    <property type="term" value="P:siderophore transport"/>
    <property type="evidence" value="ECO:0007669"/>
    <property type="project" value="InterPro"/>
</dbReference>
<dbReference type="PROSITE" id="PS52016">
    <property type="entry name" value="TONB_DEPENDENT_REC_3"/>
    <property type="match status" value="1"/>
</dbReference>